<gene>
    <name evidence="1" type="primary">trmJ</name>
    <name evidence="1" type="ORF">ERS013201_02106</name>
</gene>
<sequence length="36" mass="4272">MNKLRRMFTRARPEAQEINILRGILTSVQKSISRKE</sequence>
<accession>A0A655XWN0</accession>
<protein>
    <submittedName>
        <fullName evidence="1">tRNA:Cm32/Um32 methyltransferase</fullName>
        <ecNumber evidence="1">2.1.1.200</ecNumber>
    </submittedName>
</protein>
<dbReference type="Gene3D" id="1.10.8.590">
    <property type="match status" value="1"/>
</dbReference>
<keyword evidence="1" id="KW-0489">Methyltransferase</keyword>
<evidence type="ECO:0000313" key="2">
    <source>
        <dbReference type="Proteomes" id="UP000046067"/>
    </source>
</evidence>
<evidence type="ECO:0000313" key="1">
    <source>
        <dbReference type="EMBL" id="CSC22752.1"/>
    </source>
</evidence>
<organism evidence="1 2">
    <name type="scientific">Vibrio cholerae</name>
    <dbReference type="NCBI Taxonomy" id="666"/>
    <lineage>
        <taxon>Bacteria</taxon>
        <taxon>Pseudomonadati</taxon>
        <taxon>Pseudomonadota</taxon>
        <taxon>Gammaproteobacteria</taxon>
        <taxon>Vibrionales</taxon>
        <taxon>Vibrionaceae</taxon>
        <taxon>Vibrio</taxon>
    </lineage>
</organism>
<reference evidence="1 2" key="1">
    <citation type="submission" date="2015-07" db="EMBL/GenBank/DDBJ databases">
        <authorList>
            <consortium name="Pathogen Informatics"/>
        </authorList>
    </citation>
    <scope>NUCLEOTIDE SEQUENCE [LARGE SCALE GENOMIC DNA]</scope>
    <source>
        <strain evidence="1 2">A325</strain>
    </source>
</reference>
<dbReference type="AlphaFoldDB" id="A0A655XWN0"/>
<proteinExistence type="predicted"/>
<keyword evidence="1" id="KW-0808">Transferase</keyword>
<dbReference type="Proteomes" id="UP000046067">
    <property type="component" value="Unassembled WGS sequence"/>
</dbReference>
<dbReference type="GO" id="GO:0160206">
    <property type="term" value="F:tRNA (cytidine(32)/uridine(32)-2'-O)-methyltransferase activity"/>
    <property type="evidence" value="ECO:0007669"/>
    <property type="project" value="UniProtKB-EC"/>
</dbReference>
<name>A0A655XWN0_VIBCL</name>
<dbReference type="EMBL" id="CWQJ01000011">
    <property type="protein sequence ID" value="CSC22752.1"/>
    <property type="molecule type" value="Genomic_DNA"/>
</dbReference>
<dbReference type="GO" id="GO:0032259">
    <property type="term" value="P:methylation"/>
    <property type="evidence" value="ECO:0007669"/>
    <property type="project" value="UniProtKB-KW"/>
</dbReference>
<dbReference type="EC" id="2.1.1.200" evidence="1"/>